<keyword evidence="1" id="KW-0812">Transmembrane</keyword>
<feature type="transmembrane region" description="Helical" evidence="1">
    <location>
        <begin position="20"/>
        <end position="40"/>
    </location>
</feature>
<gene>
    <name evidence="2" type="ORF">LIN78_08365</name>
</gene>
<dbReference type="Pfam" id="PF07963">
    <property type="entry name" value="N_methyl"/>
    <property type="match status" value="1"/>
</dbReference>
<evidence type="ECO:0000256" key="1">
    <source>
        <dbReference type="SAM" id="Phobius"/>
    </source>
</evidence>
<dbReference type="InterPro" id="IPR032092">
    <property type="entry name" value="PilW"/>
</dbReference>
<name>A0ABS8D5U4_9NEIS</name>
<evidence type="ECO:0000313" key="3">
    <source>
        <dbReference type="Proteomes" id="UP001165395"/>
    </source>
</evidence>
<proteinExistence type="predicted"/>
<accession>A0ABS8D5U4</accession>
<comment type="caution">
    <text evidence="2">The sequence shown here is derived from an EMBL/GenBank/DDBJ whole genome shotgun (WGS) entry which is preliminary data.</text>
</comment>
<dbReference type="EMBL" id="JAJBZT010000004">
    <property type="protein sequence ID" value="MCB6183559.1"/>
    <property type="molecule type" value="Genomic_DNA"/>
</dbReference>
<keyword evidence="1" id="KW-1133">Transmembrane helix</keyword>
<dbReference type="InterPro" id="IPR012902">
    <property type="entry name" value="N_methyl_site"/>
</dbReference>
<keyword evidence="3" id="KW-1185">Reference proteome</keyword>
<keyword evidence="1" id="KW-0472">Membrane</keyword>
<sequence length="269" mass="28773">MLVKSIYKVSKSRGYTIVEMMVAAAVASIVALAVGSIYLSSNNTRRVQEMQNRMSEDGRYAMFMLNKIIAQAGFRPAPSSNAYTDLGNQMRITPDGTDPDKKATIRFQNDNTNVIGCNGQVISGSGTTQALSISWSGTIGDPLVCNNGSNMSWIGDSTGGVDTSVQVADFLLTYGLDTTKTNTNVTYVCDIGANTGTGDCIADSYNSSPSGSYEIVSVRACLVLRSSQVSTEVAKAADYNDCSGNPINNSQTDGRLYRTFSTTVVMRNR</sequence>
<dbReference type="Proteomes" id="UP001165395">
    <property type="component" value="Unassembled WGS sequence"/>
</dbReference>
<dbReference type="NCBIfam" id="TIGR02532">
    <property type="entry name" value="IV_pilin_GFxxxE"/>
    <property type="match status" value="1"/>
</dbReference>
<organism evidence="2 3">
    <name type="scientific">Leeia speluncae</name>
    <dbReference type="NCBI Taxonomy" id="2884804"/>
    <lineage>
        <taxon>Bacteria</taxon>
        <taxon>Pseudomonadati</taxon>
        <taxon>Pseudomonadota</taxon>
        <taxon>Betaproteobacteria</taxon>
        <taxon>Neisseriales</taxon>
        <taxon>Leeiaceae</taxon>
        <taxon>Leeia</taxon>
    </lineage>
</organism>
<dbReference type="Pfam" id="PF16074">
    <property type="entry name" value="PilW"/>
    <property type="match status" value="1"/>
</dbReference>
<protein>
    <submittedName>
        <fullName evidence="2">PilW family protein</fullName>
    </submittedName>
</protein>
<dbReference type="RefSeq" id="WP_227180341.1">
    <property type="nucleotide sequence ID" value="NZ_JAJBZT010000004.1"/>
</dbReference>
<evidence type="ECO:0000313" key="2">
    <source>
        <dbReference type="EMBL" id="MCB6183559.1"/>
    </source>
</evidence>
<reference evidence="2" key="1">
    <citation type="submission" date="2021-10" db="EMBL/GenBank/DDBJ databases">
        <title>The complete genome sequence of Leeia sp. TBRC 13508.</title>
        <authorList>
            <person name="Charoenyingcharoen P."/>
            <person name="Yukphan P."/>
        </authorList>
    </citation>
    <scope>NUCLEOTIDE SEQUENCE</scope>
    <source>
        <strain evidence="2">TBRC 13508</strain>
    </source>
</reference>